<keyword evidence="1" id="KW-1133">Transmembrane helix</keyword>
<dbReference type="EMBL" id="LSRX01000587">
    <property type="protein sequence ID" value="OLP93317.1"/>
    <property type="molecule type" value="Genomic_DNA"/>
</dbReference>
<evidence type="ECO:0000256" key="1">
    <source>
        <dbReference type="SAM" id="Phobius"/>
    </source>
</evidence>
<sequence>MVGWTEADIIRRLFRVGAPKILAFACLLLLWNTDVELDEEVFSYGFVESFAGNAEAARQVRAESAKHNPNKAGPPVKRWLDKQGMLRFKGTFDLRQYTAAFGQKIAEELHSLIKYTPRVNDRDSLQNRDAMDIWSSWDWGDLWPMADMAEFVKYLYGAKTVSIPAEWKPLLPTEL</sequence>
<comment type="caution">
    <text evidence="2">The sequence shown here is derived from an EMBL/GenBank/DDBJ whole genome shotgun (WGS) entry which is preliminary data.</text>
</comment>
<dbReference type="Proteomes" id="UP000186817">
    <property type="component" value="Unassembled WGS sequence"/>
</dbReference>
<gene>
    <name evidence="2" type="ORF">AK812_SmicGene24799</name>
</gene>
<reference evidence="2 3" key="1">
    <citation type="submission" date="2016-02" db="EMBL/GenBank/DDBJ databases">
        <title>Genome analysis of coral dinoflagellate symbionts highlights evolutionary adaptations to a symbiotic lifestyle.</title>
        <authorList>
            <person name="Aranda M."/>
            <person name="Li Y."/>
            <person name="Liew Y.J."/>
            <person name="Baumgarten S."/>
            <person name="Simakov O."/>
            <person name="Wilson M."/>
            <person name="Piel J."/>
            <person name="Ashoor H."/>
            <person name="Bougouffa S."/>
            <person name="Bajic V.B."/>
            <person name="Ryu T."/>
            <person name="Ravasi T."/>
            <person name="Bayer T."/>
            <person name="Micklem G."/>
            <person name="Kim H."/>
            <person name="Bhak J."/>
            <person name="Lajeunesse T.C."/>
            <person name="Voolstra C.R."/>
        </authorList>
    </citation>
    <scope>NUCLEOTIDE SEQUENCE [LARGE SCALE GENOMIC DNA]</scope>
    <source>
        <strain evidence="2 3">CCMP2467</strain>
    </source>
</reference>
<feature type="transmembrane region" description="Helical" evidence="1">
    <location>
        <begin position="12"/>
        <end position="31"/>
    </location>
</feature>
<name>A0A1Q9DDU1_SYMMI</name>
<keyword evidence="1" id="KW-0812">Transmembrane</keyword>
<evidence type="ECO:0000313" key="2">
    <source>
        <dbReference type="EMBL" id="OLP93317.1"/>
    </source>
</evidence>
<keyword evidence="1" id="KW-0472">Membrane</keyword>
<keyword evidence="3" id="KW-1185">Reference proteome</keyword>
<protein>
    <submittedName>
        <fullName evidence="2">Uncharacterized protein</fullName>
    </submittedName>
</protein>
<evidence type="ECO:0000313" key="3">
    <source>
        <dbReference type="Proteomes" id="UP000186817"/>
    </source>
</evidence>
<proteinExistence type="predicted"/>
<organism evidence="2 3">
    <name type="scientific">Symbiodinium microadriaticum</name>
    <name type="common">Dinoflagellate</name>
    <name type="synonym">Zooxanthella microadriatica</name>
    <dbReference type="NCBI Taxonomy" id="2951"/>
    <lineage>
        <taxon>Eukaryota</taxon>
        <taxon>Sar</taxon>
        <taxon>Alveolata</taxon>
        <taxon>Dinophyceae</taxon>
        <taxon>Suessiales</taxon>
        <taxon>Symbiodiniaceae</taxon>
        <taxon>Symbiodinium</taxon>
    </lineage>
</organism>
<accession>A0A1Q9DDU1</accession>
<dbReference type="OrthoDB" id="406220at2759"/>
<dbReference type="AlphaFoldDB" id="A0A1Q9DDU1"/>